<organism evidence="1 2">
    <name type="scientific">Dreissena polymorpha</name>
    <name type="common">Zebra mussel</name>
    <name type="synonym">Mytilus polymorpha</name>
    <dbReference type="NCBI Taxonomy" id="45954"/>
    <lineage>
        <taxon>Eukaryota</taxon>
        <taxon>Metazoa</taxon>
        <taxon>Spiralia</taxon>
        <taxon>Lophotrochozoa</taxon>
        <taxon>Mollusca</taxon>
        <taxon>Bivalvia</taxon>
        <taxon>Autobranchia</taxon>
        <taxon>Heteroconchia</taxon>
        <taxon>Euheterodonta</taxon>
        <taxon>Imparidentia</taxon>
        <taxon>Neoheterodontei</taxon>
        <taxon>Myida</taxon>
        <taxon>Dreissenoidea</taxon>
        <taxon>Dreissenidae</taxon>
        <taxon>Dreissena</taxon>
    </lineage>
</organism>
<protein>
    <submittedName>
        <fullName evidence="1">Uncharacterized protein</fullName>
    </submittedName>
</protein>
<dbReference type="Proteomes" id="UP000828390">
    <property type="component" value="Unassembled WGS sequence"/>
</dbReference>
<name>A0A9D4DQ85_DREPO</name>
<dbReference type="EMBL" id="JAIWYP010000010">
    <property type="protein sequence ID" value="KAH3753208.1"/>
    <property type="molecule type" value="Genomic_DNA"/>
</dbReference>
<reference evidence="1" key="1">
    <citation type="journal article" date="2019" name="bioRxiv">
        <title>The Genome of the Zebra Mussel, Dreissena polymorpha: A Resource for Invasive Species Research.</title>
        <authorList>
            <person name="McCartney M.A."/>
            <person name="Auch B."/>
            <person name="Kono T."/>
            <person name="Mallez S."/>
            <person name="Zhang Y."/>
            <person name="Obille A."/>
            <person name="Becker A."/>
            <person name="Abrahante J.E."/>
            <person name="Garbe J."/>
            <person name="Badalamenti J.P."/>
            <person name="Herman A."/>
            <person name="Mangelson H."/>
            <person name="Liachko I."/>
            <person name="Sullivan S."/>
            <person name="Sone E.D."/>
            <person name="Koren S."/>
            <person name="Silverstein K.A.T."/>
            <person name="Beckman K.B."/>
            <person name="Gohl D.M."/>
        </authorList>
    </citation>
    <scope>NUCLEOTIDE SEQUENCE</scope>
    <source>
        <strain evidence="1">Duluth1</strain>
        <tissue evidence="1">Whole animal</tissue>
    </source>
</reference>
<evidence type="ECO:0000313" key="2">
    <source>
        <dbReference type="Proteomes" id="UP000828390"/>
    </source>
</evidence>
<sequence length="149" mass="16586">MYTYRENVSLLTAGDAELASHILPTLSKLETLYLMGKYTGLFAIQLSESVQFIDLLSVECSTEWLCSLLIHFSASGNPIKCYILSIVQTSIEEPCNAVPNMHASVLRSKLLACDMSYIEICVIYGNKELFETFRDTSIGILDLQTADCI</sequence>
<proteinExistence type="predicted"/>
<dbReference type="AlphaFoldDB" id="A0A9D4DQ85"/>
<evidence type="ECO:0000313" key="1">
    <source>
        <dbReference type="EMBL" id="KAH3753208.1"/>
    </source>
</evidence>
<comment type="caution">
    <text evidence="1">The sequence shown here is derived from an EMBL/GenBank/DDBJ whole genome shotgun (WGS) entry which is preliminary data.</text>
</comment>
<keyword evidence="2" id="KW-1185">Reference proteome</keyword>
<gene>
    <name evidence="1" type="ORF">DPMN_187842</name>
</gene>
<reference evidence="1" key="2">
    <citation type="submission" date="2020-11" db="EMBL/GenBank/DDBJ databases">
        <authorList>
            <person name="McCartney M.A."/>
            <person name="Auch B."/>
            <person name="Kono T."/>
            <person name="Mallez S."/>
            <person name="Becker A."/>
            <person name="Gohl D.M."/>
            <person name="Silverstein K.A.T."/>
            <person name="Koren S."/>
            <person name="Bechman K.B."/>
            <person name="Herman A."/>
            <person name="Abrahante J.E."/>
            <person name="Garbe J."/>
        </authorList>
    </citation>
    <scope>NUCLEOTIDE SEQUENCE</scope>
    <source>
        <strain evidence="1">Duluth1</strain>
        <tissue evidence="1">Whole animal</tissue>
    </source>
</reference>
<accession>A0A9D4DQ85</accession>